<keyword evidence="5 9" id="KW-0067">ATP-binding</keyword>
<keyword evidence="8" id="KW-0206">Cytoskeleton</keyword>
<evidence type="ECO:0000256" key="9">
    <source>
        <dbReference type="PROSITE-ProRule" id="PRU00283"/>
    </source>
</evidence>
<dbReference type="GO" id="GO:0005876">
    <property type="term" value="C:spindle microtubule"/>
    <property type="evidence" value="ECO:0007669"/>
    <property type="project" value="TreeGrafter"/>
</dbReference>
<feature type="compositionally biased region" description="Polar residues" evidence="10">
    <location>
        <begin position="1048"/>
        <end position="1070"/>
    </location>
</feature>
<organism evidence="12">
    <name type="scientific">Timema tahoe</name>
    <dbReference type="NCBI Taxonomy" id="61484"/>
    <lineage>
        <taxon>Eukaryota</taxon>
        <taxon>Metazoa</taxon>
        <taxon>Ecdysozoa</taxon>
        <taxon>Arthropoda</taxon>
        <taxon>Hexapoda</taxon>
        <taxon>Insecta</taxon>
        <taxon>Pterygota</taxon>
        <taxon>Neoptera</taxon>
        <taxon>Polyneoptera</taxon>
        <taxon>Phasmatodea</taxon>
        <taxon>Timematodea</taxon>
        <taxon>Timematoidea</taxon>
        <taxon>Timematidae</taxon>
        <taxon>Timema</taxon>
    </lineage>
</organism>
<dbReference type="GO" id="GO:0072686">
    <property type="term" value="C:mitotic spindle"/>
    <property type="evidence" value="ECO:0007669"/>
    <property type="project" value="TreeGrafter"/>
</dbReference>
<dbReference type="SMART" id="SM00129">
    <property type="entry name" value="KISc"/>
    <property type="match status" value="1"/>
</dbReference>
<gene>
    <name evidence="12" type="ORF">TTEB3V08_LOCUS5850</name>
</gene>
<dbReference type="InterPro" id="IPR027417">
    <property type="entry name" value="P-loop_NTPase"/>
</dbReference>
<dbReference type="PRINTS" id="PR00380">
    <property type="entry name" value="KINESINHEAVY"/>
</dbReference>
<feature type="compositionally biased region" description="Polar residues" evidence="10">
    <location>
        <begin position="120"/>
        <end position="139"/>
    </location>
</feature>
<dbReference type="GO" id="GO:0008017">
    <property type="term" value="F:microtubule binding"/>
    <property type="evidence" value="ECO:0007669"/>
    <property type="project" value="InterPro"/>
</dbReference>
<dbReference type="EMBL" id="OE001954">
    <property type="protein sequence ID" value="CAD7457860.1"/>
    <property type="molecule type" value="Genomic_DNA"/>
</dbReference>
<proteinExistence type="inferred from homology"/>
<dbReference type="InterPro" id="IPR001752">
    <property type="entry name" value="Kinesin_motor_dom"/>
</dbReference>
<keyword evidence="3" id="KW-0597">Phosphoprotein</keyword>
<keyword evidence="4 9" id="KW-0547">Nucleotide-binding</keyword>
<dbReference type="GO" id="GO:0008574">
    <property type="term" value="F:plus-end-directed microtubule motor activity"/>
    <property type="evidence" value="ECO:0007669"/>
    <property type="project" value="TreeGrafter"/>
</dbReference>
<sequence length="1442" mass="158429">MSVEQSKSLETDSEAAMSPHTLGCRRQPPSPIPRTTDLGTQKMANPRATDPGTQKKSTPRITDLGTQKTSNSRATDPGTQKMATPRVTDPGTQKKSTPRATYRATYLGTQKMATPRATEPGTQKTSTPRATEPGTQKTSTPRDTDPGTQKTSTPRATDIGTQKMATPRATDTDTTRRLTLGGRMRIQSVGPPGKITEEDCPLSISWTPMGTYVIPGRSTCAREMVNPQLLFPPLDMTTGRMSMSCGATSKPLSRGGTGRLKVNVRVKPGQQDSSPYWDASVVTLRPPPAAVGSNKTQSNPNKESSFRFQFDKVLGPSTSQEQLFQDTALLMMGEFVGGKNCLLFTHGTSGSGKTYTMLGNKGTSGSGKTYTMLGNKETSGSGKTYTMLGTEDQPGLIPRALNFLFSSFNDRISKDDKYRLVGSNFTRINPKFPSTRVECRAGILERTSLCKNVKSSPRPPKTSVDLVQDSADTEDFVSTPSRNMDLQDKSSPTRLNLEGVKFSVFLSFSSIYDEGAFDLLGPSSSPKINQNKDEKGTMLKIALDHNGGAYVKGLSQVCVISGEEAQQVFLHGQKRLHALSCSSHSIFTIKLARHVNNVTSSKAKINTFTFCDMVGCRSCNMAGYVKKEAYSIDNSLRVLWKCINTLRSNQQKSKAKSVVPFQDSKLTQLLREPLLGNSLVTMIVTADLDPSVFDETLSVLRSANMAKEVIVPSVQQTLTNLTGLYLIKGRTEQARGVTVTKSSLDGYKVTNNPRLDKSKARRTMGSAFLNLKSSTASTKSKLIRKDCGFLTRTNRNYDGAVPNGTSVFSCTSTLTIKDLFYQHLGPVLSAPRTCSISTYDLFYQHLVPVSPSQSETCPQEHLTMVSVASQDVLTNIDRRTQLNLEETLTSNVTLPDCQNISDLFELEYEDNSVTLQDLFDSSFEPATNTTSLSCSSLKSETHRDSAHRIKLLAKQLEMSEITTQDEPEVCRDYKHQQIEIEDEVKMLDAKNMFINNKINIPREQLKAILNKIIEFEICSQCQNCVAKPGLSPLQKEDRLFVKVDADNRQPSNLTHQTGDQPEPSQHSNTDPCCEIDDGDALKPENRKIDELTLKIGELTIKELSKYLRVPGTQPGESKPSLNTSVGVHLGITRALLTGKLRQGGASQSNETDELGSGKPLAAKPRSLAANIINTKVTSKSRKVSGALMNVPKSRRAPGAIQRYNSADHLRADKIKSVLNKLSIKQLLCEVDMYGLNRTANCNTLRERLVKYLHRIKASNRIIQFYTGKGPHRCPVPKKELLRMCKAYNIETVASANEMRSKLCKLFIKMEDTQASKFKPPRSSSPLLDTLSDVGPTVSIKNTCSGSSVPRGTSRGSCHKHTSLSDADRRLFRSRSEGSRSLSVPPRQHDPVPLAEATGKENIPQVRRQANSREHFAELVCKVNKLNLVSIKPGLVSPLPPIR</sequence>
<feature type="region of interest" description="Disordered" evidence="10">
    <location>
        <begin position="1341"/>
        <end position="1404"/>
    </location>
</feature>
<dbReference type="Pfam" id="PF00225">
    <property type="entry name" value="Kinesin"/>
    <property type="match status" value="2"/>
</dbReference>
<dbReference type="GO" id="GO:0090307">
    <property type="term" value="P:mitotic spindle assembly"/>
    <property type="evidence" value="ECO:0007669"/>
    <property type="project" value="TreeGrafter"/>
</dbReference>
<feature type="compositionally biased region" description="Basic and acidic residues" evidence="10">
    <location>
        <begin position="1365"/>
        <end position="1377"/>
    </location>
</feature>
<dbReference type="GO" id="GO:0051231">
    <property type="term" value="P:spindle elongation"/>
    <property type="evidence" value="ECO:0007669"/>
    <property type="project" value="TreeGrafter"/>
</dbReference>
<evidence type="ECO:0000313" key="12">
    <source>
        <dbReference type="EMBL" id="CAD7457860.1"/>
    </source>
</evidence>
<dbReference type="PROSITE" id="PS50067">
    <property type="entry name" value="KINESIN_MOTOR_2"/>
    <property type="match status" value="1"/>
</dbReference>
<evidence type="ECO:0000259" key="11">
    <source>
        <dbReference type="PROSITE" id="PS50067"/>
    </source>
</evidence>
<dbReference type="SUPFAM" id="SSF52540">
    <property type="entry name" value="P-loop containing nucleoside triphosphate hydrolases"/>
    <property type="match status" value="2"/>
</dbReference>
<evidence type="ECO:0000256" key="1">
    <source>
        <dbReference type="ARBA" id="ARBA00004186"/>
    </source>
</evidence>
<keyword evidence="2" id="KW-0963">Cytoplasm</keyword>
<evidence type="ECO:0000256" key="4">
    <source>
        <dbReference type="ARBA" id="ARBA00022741"/>
    </source>
</evidence>
<evidence type="ECO:0000256" key="8">
    <source>
        <dbReference type="ARBA" id="ARBA00023212"/>
    </source>
</evidence>
<evidence type="ECO:0000256" key="6">
    <source>
        <dbReference type="ARBA" id="ARBA00023054"/>
    </source>
</evidence>
<evidence type="ECO:0000256" key="7">
    <source>
        <dbReference type="ARBA" id="ARBA00023175"/>
    </source>
</evidence>
<dbReference type="Gene3D" id="3.40.850.10">
    <property type="entry name" value="Kinesin motor domain"/>
    <property type="match status" value="2"/>
</dbReference>
<dbReference type="PANTHER" id="PTHR47970:SF29">
    <property type="entry name" value="KINESIN FAMILY MEMBER 20B"/>
    <property type="match status" value="1"/>
</dbReference>
<evidence type="ECO:0000256" key="5">
    <source>
        <dbReference type="ARBA" id="ARBA00022840"/>
    </source>
</evidence>
<dbReference type="GO" id="GO:0005524">
    <property type="term" value="F:ATP binding"/>
    <property type="evidence" value="ECO:0007669"/>
    <property type="project" value="UniProtKB-UniRule"/>
</dbReference>
<evidence type="ECO:0000256" key="10">
    <source>
        <dbReference type="SAM" id="MobiDB-lite"/>
    </source>
</evidence>
<feature type="region of interest" description="Disordered" evidence="10">
    <location>
        <begin position="1"/>
        <end position="194"/>
    </location>
</feature>
<feature type="region of interest" description="Disordered" evidence="10">
    <location>
        <begin position="1045"/>
        <end position="1080"/>
    </location>
</feature>
<keyword evidence="6" id="KW-0175">Coiled coil</keyword>
<keyword evidence="7 9" id="KW-0505">Motor protein</keyword>
<dbReference type="GO" id="GO:0005634">
    <property type="term" value="C:nucleus"/>
    <property type="evidence" value="ECO:0007669"/>
    <property type="project" value="TreeGrafter"/>
</dbReference>
<dbReference type="PANTHER" id="PTHR47970">
    <property type="entry name" value="KINESIN-LIKE PROTEIN KIF11"/>
    <property type="match status" value="1"/>
</dbReference>
<accession>A0A7R9IG84</accession>
<protein>
    <recommendedName>
        <fullName evidence="11">Kinesin motor domain-containing protein</fullName>
    </recommendedName>
</protein>
<comment type="similarity">
    <text evidence="9">Belongs to the TRAFAC class myosin-kinesin ATPase superfamily. Kinesin family.</text>
</comment>
<feature type="compositionally biased region" description="Polar residues" evidence="10">
    <location>
        <begin position="90"/>
        <end position="99"/>
    </location>
</feature>
<feature type="compositionally biased region" description="Polar residues" evidence="10">
    <location>
        <begin position="1341"/>
        <end position="1355"/>
    </location>
</feature>
<dbReference type="InterPro" id="IPR047149">
    <property type="entry name" value="KIF11-like"/>
</dbReference>
<evidence type="ECO:0000256" key="2">
    <source>
        <dbReference type="ARBA" id="ARBA00022490"/>
    </source>
</evidence>
<reference evidence="12" key="1">
    <citation type="submission" date="2020-11" db="EMBL/GenBank/DDBJ databases">
        <authorList>
            <person name="Tran Van P."/>
        </authorList>
    </citation>
    <scope>NUCLEOTIDE SEQUENCE</scope>
</reference>
<feature type="compositionally biased region" description="Polar residues" evidence="10">
    <location>
        <begin position="51"/>
        <end position="82"/>
    </location>
</feature>
<name>A0A7R9IG84_9NEOP</name>
<feature type="region of interest" description="Disordered" evidence="10">
    <location>
        <begin position="1140"/>
        <end position="1160"/>
    </location>
</feature>
<feature type="domain" description="Kinesin motor" evidence="11">
    <location>
        <begin position="259"/>
        <end position="709"/>
    </location>
</feature>
<comment type="subcellular location">
    <subcellularLocation>
        <location evidence="1">Cytoplasm</location>
        <location evidence="1">Cytoskeleton</location>
        <location evidence="1">Spindle</location>
    </subcellularLocation>
</comment>
<feature type="binding site" evidence="9">
    <location>
        <begin position="347"/>
        <end position="354"/>
    </location>
    <ligand>
        <name>ATP</name>
        <dbReference type="ChEBI" id="CHEBI:30616"/>
    </ligand>
</feature>
<evidence type="ECO:0000256" key="3">
    <source>
        <dbReference type="ARBA" id="ARBA00022553"/>
    </source>
</evidence>
<dbReference type="InterPro" id="IPR036961">
    <property type="entry name" value="Kinesin_motor_dom_sf"/>
</dbReference>
<dbReference type="GO" id="GO:0007018">
    <property type="term" value="P:microtubule-based movement"/>
    <property type="evidence" value="ECO:0007669"/>
    <property type="project" value="InterPro"/>
</dbReference>
<feature type="compositionally biased region" description="Polar residues" evidence="10">
    <location>
        <begin position="146"/>
        <end position="155"/>
    </location>
</feature>